<dbReference type="CDD" id="cd06664">
    <property type="entry name" value="IscU_like"/>
    <property type="match status" value="1"/>
</dbReference>
<keyword evidence="3" id="KW-1185">Reference proteome</keyword>
<evidence type="ECO:0000313" key="3">
    <source>
        <dbReference type="Proteomes" id="UP001374803"/>
    </source>
</evidence>
<dbReference type="PANTHER" id="PTHR10093">
    <property type="entry name" value="IRON-SULFUR CLUSTER ASSEMBLY ENZYME NIFU HOMOLOG"/>
    <property type="match status" value="1"/>
</dbReference>
<dbReference type="Pfam" id="PF01592">
    <property type="entry name" value="NifU_N"/>
    <property type="match status" value="1"/>
</dbReference>
<dbReference type="Proteomes" id="UP001374803">
    <property type="component" value="Chromosome"/>
</dbReference>
<proteinExistence type="predicted"/>
<dbReference type="RefSeq" id="WP_394832594.1">
    <property type="nucleotide sequence ID" value="NZ_CP089929.1"/>
</dbReference>
<dbReference type="SUPFAM" id="SSF82649">
    <property type="entry name" value="SufE/NifU"/>
    <property type="match status" value="1"/>
</dbReference>
<dbReference type="EMBL" id="CP089983">
    <property type="protein sequence ID" value="WXB02968.1"/>
    <property type="molecule type" value="Genomic_DNA"/>
</dbReference>
<evidence type="ECO:0000313" key="2">
    <source>
        <dbReference type="EMBL" id="WXB02968.1"/>
    </source>
</evidence>
<gene>
    <name evidence="2" type="ORF">LVJ94_39430</name>
</gene>
<dbReference type="InterPro" id="IPR002871">
    <property type="entry name" value="NIF_FeS_clus_asmbl_NifU_N"/>
</dbReference>
<sequence>MGSVRDLYKRTILEHSRAPRNFRALTGEGILSAELRNVTCGDRIVLAVAVEDDVLRDIAFQGSGCAISMASASVMTEAVKGLSRTRVSDLHERFAALVRDGVESELGEPGELAVFRDVARFPVRVACATLAWDVLHVAMAL</sequence>
<dbReference type="Gene3D" id="3.90.1010.10">
    <property type="match status" value="1"/>
</dbReference>
<protein>
    <submittedName>
        <fullName evidence="2">SUF system NifU family Fe-S cluster assembly protein</fullName>
    </submittedName>
</protein>
<evidence type="ECO:0000259" key="1">
    <source>
        <dbReference type="Pfam" id="PF01592"/>
    </source>
</evidence>
<reference evidence="2" key="1">
    <citation type="submission" date="2021-12" db="EMBL/GenBank/DDBJ databases">
        <title>Discovery of the Pendulisporaceae a myxobacterial family with distinct sporulation behavior and unique specialized metabolism.</title>
        <authorList>
            <person name="Garcia R."/>
            <person name="Popoff A."/>
            <person name="Bader C.D."/>
            <person name="Loehr J."/>
            <person name="Walesch S."/>
            <person name="Walt C."/>
            <person name="Boldt J."/>
            <person name="Bunk B."/>
            <person name="Haeckl F.J.F.P.J."/>
            <person name="Gunesch A.P."/>
            <person name="Birkelbach J."/>
            <person name="Nuebel U."/>
            <person name="Pietschmann T."/>
            <person name="Bach T."/>
            <person name="Mueller R."/>
        </authorList>
    </citation>
    <scope>NUCLEOTIDE SEQUENCE</scope>
    <source>
        <strain evidence="2">MSr11367</strain>
    </source>
</reference>
<feature type="domain" description="NIF system FeS cluster assembly NifU N-terminal" evidence="1">
    <location>
        <begin position="8"/>
        <end position="138"/>
    </location>
</feature>
<dbReference type="NCBIfam" id="TIGR01994">
    <property type="entry name" value="SUF_scaf_2"/>
    <property type="match status" value="1"/>
</dbReference>
<accession>A0ABZ2KYX8</accession>
<name>A0ABZ2KYX8_9BACT</name>
<organism evidence="2 3">
    <name type="scientific">Pendulispora rubella</name>
    <dbReference type="NCBI Taxonomy" id="2741070"/>
    <lineage>
        <taxon>Bacteria</taxon>
        <taxon>Pseudomonadati</taxon>
        <taxon>Myxococcota</taxon>
        <taxon>Myxococcia</taxon>
        <taxon>Myxococcales</taxon>
        <taxon>Sorangiineae</taxon>
        <taxon>Pendulisporaceae</taxon>
        <taxon>Pendulispora</taxon>
    </lineage>
</organism>